<dbReference type="Proteomes" id="UP000252519">
    <property type="component" value="Unassembled WGS sequence"/>
</dbReference>
<evidence type="ECO:0000313" key="3">
    <source>
        <dbReference type="EMBL" id="RCN42586.1"/>
    </source>
</evidence>
<accession>A0A368GDW5</accession>
<dbReference type="OrthoDB" id="5871618at2759"/>
<sequence>MEANVIEMCKFSHVNRFRSEIWQNLVSVLTAIVFFSIVSCGRRKKISSSEPAQDSKDVGRQKRPTTPKKEDGSLDTGEKVQKRSTEAGSLQKSTPSAPSHAPAAPPHPPPPPPPPAPAPQPQQAPQPVPIAIPEAGQDDAGYEACPDMTPEELAKLIQK</sequence>
<evidence type="ECO:0000256" key="1">
    <source>
        <dbReference type="SAM" id="MobiDB-lite"/>
    </source>
</evidence>
<feature type="transmembrane region" description="Helical" evidence="2">
    <location>
        <begin position="21"/>
        <end position="40"/>
    </location>
</feature>
<protein>
    <submittedName>
        <fullName evidence="3">Uncharacterized protein</fullName>
    </submittedName>
</protein>
<dbReference type="AlphaFoldDB" id="A0A368GDW5"/>
<feature type="region of interest" description="Disordered" evidence="1">
    <location>
        <begin position="44"/>
        <end position="159"/>
    </location>
</feature>
<feature type="compositionally biased region" description="Pro residues" evidence="1">
    <location>
        <begin position="103"/>
        <end position="130"/>
    </location>
</feature>
<comment type="caution">
    <text evidence="3">The sequence shown here is derived from an EMBL/GenBank/DDBJ whole genome shotgun (WGS) entry which is preliminary data.</text>
</comment>
<dbReference type="EMBL" id="JOJR01000188">
    <property type="protein sequence ID" value="RCN42586.1"/>
    <property type="molecule type" value="Genomic_DNA"/>
</dbReference>
<keyword evidence="2" id="KW-0472">Membrane</keyword>
<evidence type="ECO:0000256" key="2">
    <source>
        <dbReference type="SAM" id="Phobius"/>
    </source>
</evidence>
<gene>
    <name evidence="3" type="ORF">ANCCAN_11447</name>
</gene>
<proteinExistence type="predicted"/>
<keyword evidence="2" id="KW-1133">Transmembrane helix</keyword>
<feature type="compositionally biased region" description="Basic and acidic residues" evidence="1">
    <location>
        <begin position="67"/>
        <end position="85"/>
    </location>
</feature>
<evidence type="ECO:0000313" key="4">
    <source>
        <dbReference type="Proteomes" id="UP000252519"/>
    </source>
</evidence>
<organism evidence="3 4">
    <name type="scientific">Ancylostoma caninum</name>
    <name type="common">Dog hookworm</name>
    <dbReference type="NCBI Taxonomy" id="29170"/>
    <lineage>
        <taxon>Eukaryota</taxon>
        <taxon>Metazoa</taxon>
        <taxon>Ecdysozoa</taxon>
        <taxon>Nematoda</taxon>
        <taxon>Chromadorea</taxon>
        <taxon>Rhabditida</taxon>
        <taxon>Rhabditina</taxon>
        <taxon>Rhabditomorpha</taxon>
        <taxon>Strongyloidea</taxon>
        <taxon>Ancylostomatidae</taxon>
        <taxon>Ancylostomatinae</taxon>
        <taxon>Ancylostoma</taxon>
    </lineage>
</organism>
<name>A0A368GDW5_ANCCA</name>
<keyword evidence="4" id="KW-1185">Reference proteome</keyword>
<keyword evidence="2" id="KW-0812">Transmembrane</keyword>
<reference evidence="3 4" key="1">
    <citation type="submission" date="2014-10" db="EMBL/GenBank/DDBJ databases">
        <title>Draft genome of the hookworm Ancylostoma caninum.</title>
        <authorList>
            <person name="Mitreva M."/>
        </authorList>
    </citation>
    <scope>NUCLEOTIDE SEQUENCE [LARGE SCALE GENOMIC DNA]</scope>
    <source>
        <strain evidence="3 4">Baltimore</strain>
    </source>
</reference>